<dbReference type="Proteomes" id="UP000494365">
    <property type="component" value="Unassembled WGS sequence"/>
</dbReference>
<evidence type="ECO:0000313" key="1">
    <source>
        <dbReference type="EMBL" id="CAB3786396.1"/>
    </source>
</evidence>
<protein>
    <submittedName>
        <fullName evidence="1">Uncharacterized protein</fullName>
    </submittedName>
</protein>
<accession>A0A6S7BCD9</accession>
<name>A0A6S7BCD9_9BURK</name>
<keyword evidence="2" id="KW-1185">Reference proteome</keyword>
<reference evidence="1 2" key="1">
    <citation type="submission" date="2020-04" db="EMBL/GenBank/DDBJ databases">
        <authorList>
            <person name="De Canck E."/>
        </authorList>
    </citation>
    <scope>NUCLEOTIDE SEQUENCE [LARGE SCALE GENOMIC DNA]</scope>
    <source>
        <strain evidence="1 2">LMG 28614</strain>
    </source>
</reference>
<gene>
    <name evidence="1" type="ORF">LMG28614_02299</name>
</gene>
<evidence type="ECO:0000313" key="2">
    <source>
        <dbReference type="Proteomes" id="UP000494365"/>
    </source>
</evidence>
<dbReference type="EMBL" id="CADIKK010000009">
    <property type="protein sequence ID" value="CAB3786396.1"/>
    <property type="molecule type" value="Genomic_DNA"/>
</dbReference>
<sequence length="58" mass="6165">MIVSHYIYVAVQPMLTFIRSHPGIAMTTPVLARFARAGRASGALRVARIVVQSAALAG</sequence>
<organism evidence="1 2">
    <name type="scientific">Paraburkholderia ultramafica</name>
    <dbReference type="NCBI Taxonomy" id="1544867"/>
    <lineage>
        <taxon>Bacteria</taxon>
        <taxon>Pseudomonadati</taxon>
        <taxon>Pseudomonadota</taxon>
        <taxon>Betaproteobacteria</taxon>
        <taxon>Burkholderiales</taxon>
        <taxon>Burkholderiaceae</taxon>
        <taxon>Paraburkholderia</taxon>
    </lineage>
</organism>
<dbReference type="AlphaFoldDB" id="A0A6S7BCD9"/>
<proteinExistence type="predicted"/>